<name>A0A9N8Z3G2_9GLOM</name>
<proteinExistence type="predicted"/>
<dbReference type="OrthoDB" id="2333076at2759"/>
<dbReference type="Proteomes" id="UP000789405">
    <property type="component" value="Unassembled WGS sequence"/>
</dbReference>
<dbReference type="EMBL" id="CAJVPY010000291">
    <property type="protein sequence ID" value="CAG8463192.1"/>
    <property type="molecule type" value="Genomic_DNA"/>
</dbReference>
<protein>
    <submittedName>
        <fullName evidence="1">18055_t:CDS:1</fullName>
    </submittedName>
</protein>
<reference evidence="1" key="1">
    <citation type="submission" date="2021-06" db="EMBL/GenBank/DDBJ databases">
        <authorList>
            <person name="Kallberg Y."/>
            <person name="Tangrot J."/>
            <person name="Rosling A."/>
        </authorList>
    </citation>
    <scope>NUCLEOTIDE SEQUENCE</scope>
    <source>
        <strain evidence="1">MA453B</strain>
    </source>
</reference>
<accession>A0A9N8Z3G2</accession>
<sequence>MSNHGNKGPASTNTTKKSDWFSYIYSEDIDINADDQGFNFRYFIKNIDNTFKQAIDQKKSHCRLKKVVFTFVPEQDVDYRTLTYYGRDNEVPKDKNKLNTFKMCFEYKNGGISQRKVLVENDFRRSNSPCNQERTYVLYSTSDNFEEGRVGALKVDYHYEYFNRVAVS</sequence>
<gene>
    <name evidence="1" type="ORF">DERYTH_LOCUS1105</name>
</gene>
<organism evidence="1 2">
    <name type="scientific">Dentiscutata erythropus</name>
    <dbReference type="NCBI Taxonomy" id="1348616"/>
    <lineage>
        <taxon>Eukaryota</taxon>
        <taxon>Fungi</taxon>
        <taxon>Fungi incertae sedis</taxon>
        <taxon>Mucoromycota</taxon>
        <taxon>Glomeromycotina</taxon>
        <taxon>Glomeromycetes</taxon>
        <taxon>Diversisporales</taxon>
        <taxon>Gigasporaceae</taxon>
        <taxon>Dentiscutata</taxon>
    </lineage>
</organism>
<comment type="caution">
    <text evidence="1">The sequence shown here is derived from an EMBL/GenBank/DDBJ whole genome shotgun (WGS) entry which is preliminary data.</text>
</comment>
<evidence type="ECO:0000313" key="1">
    <source>
        <dbReference type="EMBL" id="CAG8463192.1"/>
    </source>
</evidence>
<dbReference type="AlphaFoldDB" id="A0A9N8Z3G2"/>
<evidence type="ECO:0000313" key="2">
    <source>
        <dbReference type="Proteomes" id="UP000789405"/>
    </source>
</evidence>
<keyword evidence="2" id="KW-1185">Reference proteome</keyword>